<dbReference type="GO" id="GO:0005783">
    <property type="term" value="C:endoplasmic reticulum"/>
    <property type="evidence" value="ECO:0007669"/>
    <property type="project" value="TreeGrafter"/>
</dbReference>
<dbReference type="AlphaFoldDB" id="A0A3M7QN87"/>
<comment type="catalytic activity">
    <reaction evidence="5">
        <text>a 1-acyl-sn-glycero-3-phosphate + an acyl-CoA = a 1,2-diacyl-sn-glycero-3-phosphate + CoA</text>
        <dbReference type="Rhea" id="RHEA:19709"/>
        <dbReference type="ChEBI" id="CHEBI:57287"/>
        <dbReference type="ChEBI" id="CHEBI:57970"/>
        <dbReference type="ChEBI" id="CHEBI:58342"/>
        <dbReference type="ChEBI" id="CHEBI:58608"/>
        <dbReference type="EC" id="2.3.1.51"/>
    </reaction>
</comment>
<evidence type="ECO:0000256" key="5">
    <source>
        <dbReference type="RuleBase" id="RU361267"/>
    </source>
</evidence>
<dbReference type="Proteomes" id="UP000276133">
    <property type="component" value="Unassembled WGS sequence"/>
</dbReference>
<keyword evidence="10" id="KW-1185">Reference proteome</keyword>
<dbReference type="SUPFAM" id="SSF69593">
    <property type="entry name" value="Glycerol-3-phosphate (1)-acyltransferase"/>
    <property type="match status" value="1"/>
</dbReference>
<dbReference type="Pfam" id="PF01553">
    <property type="entry name" value="Acyltransferase"/>
    <property type="match status" value="1"/>
</dbReference>
<dbReference type="PANTHER" id="PTHR10434:SF11">
    <property type="entry name" value="1-ACYL-SN-GLYCEROL-3-PHOSPHATE ACYLTRANSFERASE"/>
    <property type="match status" value="1"/>
</dbReference>
<evidence type="ECO:0000256" key="1">
    <source>
        <dbReference type="ARBA" id="ARBA00004728"/>
    </source>
</evidence>
<comment type="pathway">
    <text evidence="1">Phospholipid metabolism; CDP-diacylglycerol biosynthesis; CDP-diacylglycerol from sn-glycerol 3-phosphate: step 2/3.</text>
</comment>
<keyword evidence="5" id="KW-0444">Lipid biosynthesis</keyword>
<dbReference type="NCBIfam" id="TIGR00530">
    <property type="entry name" value="AGP_acyltrn"/>
    <property type="match status" value="1"/>
</dbReference>
<keyword evidence="3 5" id="KW-0808">Transferase</keyword>
<reference evidence="9 10" key="1">
    <citation type="journal article" date="2018" name="Sci. Rep.">
        <title>Genomic signatures of local adaptation to the degree of environmental predictability in rotifers.</title>
        <authorList>
            <person name="Franch-Gras L."/>
            <person name="Hahn C."/>
            <person name="Garcia-Roger E.M."/>
            <person name="Carmona M.J."/>
            <person name="Serra M."/>
            <person name="Gomez A."/>
        </authorList>
    </citation>
    <scope>NUCLEOTIDE SEQUENCE [LARGE SCALE GENOMIC DNA]</scope>
    <source>
        <strain evidence="9">HYR1</strain>
    </source>
</reference>
<evidence type="ECO:0000313" key="10">
    <source>
        <dbReference type="Proteomes" id="UP000276133"/>
    </source>
</evidence>
<evidence type="ECO:0000256" key="7">
    <source>
        <dbReference type="SAM" id="Phobius"/>
    </source>
</evidence>
<feature type="compositionally biased region" description="Polar residues" evidence="6">
    <location>
        <begin position="331"/>
        <end position="344"/>
    </location>
</feature>
<sequence length="354" mass="40344">MSSDSLPIPDDLVQPVPISSTTFFLTAALIWSTLFYTKNPLQYYLKYVTYALIVIVVATFTIFLCLLRPCDARNVAVVAKVLSFFFQIFQIDIQLENSKYFQSKEPFILVCNHQSSLDFLTMMKVWPGGNCTPLAKKELFYSGPFGLAIWLCGITFIDRLNPQKARGTIDKLAKKINDENLRVWIYPEGTRSPSTNLLPFKKGAFHLAIQAQIPIICVVTSSYSNFYHKREKKFDFGGKVKVRVLPPFNTTGMTLDSVAQLTKHLQDLMQREFDLLNKEIGLDQKYYIKAKSNEETNEKTHDVTRTFVQDLDYTQISDVTQMNSLISQTDLTSQLQNDSNNNSVTEDDTGKKVN</sequence>
<name>A0A3M7QN87_BRAPC</name>
<keyword evidence="5" id="KW-1208">Phospholipid metabolism</keyword>
<comment type="caution">
    <text evidence="9">The sequence shown here is derived from an EMBL/GenBank/DDBJ whole genome shotgun (WGS) entry which is preliminary data.</text>
</comment>
<comment type="similarity">
    <text evidence="2 5">Belongs to the 1-acyl-sn-glycerol-3-phosphate acyltransferase family.</text>
</comment>
<evidence type="ECO:0000313" key="9">
    <source>
        <dbReference type="EMBL" id="RNA12802.1"/>
    </source>
</evidence>
<dbReference type="InterPro" id="IPR004552">
    <property type="entry name" value="AGP_acyltrans"/>
</dbReference>
<keyword evidence="5" id="KW-0443">Lipid metabolism</keyword>
<comment type="domain">
    <text evidence="5">The HXXXXD motif is essential for acyltransferase activity and may constitute the binding site for the phosphate moiety of the glycerol-3-phosphate.</text>
</comment>
<dbReference type="SMART" id="SM00563">
    <property type="entry name" value="PlsC"/>
    <property type="match status" value="1"/>
</dbReference>
<dbReference type="GO" id="GO:0016020">
    <property type="term" value="C:membrane"/>
    <property type="evidence" value="ECO:0007669"/>
    <property type="project" value="InterPro"/>
</dbReference>
<dbReference type="GO" id="GO:0003841">
    <property type="term" value="F:1-acylglycerol-3-phosphate O-acyltransferase activity"/>
    <property type="evidence" value="ECO:0007669"/>
    <property type="project" value="UniProtKB-UniRule"/>
</dbReference>
<feature type="domain" description="Phospholipid/glycerol acyltransferase" evidence="8">
    <location>
        <begin position="107"/>
        <end position="223"/>
    </location>
</feature>
<dbReference type="GO" id="GO:0006654">
    <property type="term" value="P:phosphatidic acid biosynthetic process"/>
    <property type="evidence" value="ECO:0007669"/>
    <property type="project" value="TreeGrafter"/>
</dbReference>
<accession>A0A3M7QN87</accession>
<evidence type="ECO:0000256" key="6">
    <source>
        <dbReference type="SAM" id="MobiDB-lite"/>
    </source>
</evidence>
<evidence type="ECO:0000259" key="8">
    <source>
        <dbReference type="SMART" id="SM00563"/>
    </source>
</evidence>
<dbReference type="PANTHER" id="PTHR10434">
    <property type="entry name" value="1-ACYL-SN-GLYCEROL-3-PHOSPHATE ACYLTRANSFERASE"/>
    <property type="match status" value="1"/>
</dbReference>
<feature type="region of interest" description="Disordered" evidence="6">
    <location>
        <begin position="331"/>
        <end position="354"/>
    </location>
</feature>
<protein>
    <recommendedName>
        <fullName evidence="5">1-acyl-sn-glycerol-3-phosphate acyltransferase</fullName>
        <ecNumber evidence="5">2.3.1.51</ecNumber>
    </recommendedName>
</protein>
<organism evidence="9 10">
    <name type="scientific">Brachionus plicatilis</name>
    <name type="common">Marine rotifer</name>
    <name type="synonym">Brachionus muelleri</name>
    <dbReference type="NCBI Taxonomy" id="10195"/>
    <lineage>
        <taxon>Eukaryota</taxon>
        <taxon>Metazoa</taxon>
        <taxon>Spiralia</taxon>
        <taxon>Gnathifera</taxon>
        <taxon>Rotifera</taxon>
        <taxon>Eurotatoria</taxon>
        <taxon>Monogononta</taxon>
        <taxon>Pseudotrocha</taxon>
        <taxon>Ploima</taxon>
        <taxon>Brachionidae</taxon>
        <taxon>Brachionus</taxon>
    </lineage>
</organism>
<evidence type="ECO:0000256" key="3">
    <source>
        <dbReference type="ARBA" id="ARBA00022679"/>
    </source>
</evidence>
<feature type="transmembrane region" description="Helical" evidence="7">
    <location>
        <begin position="12"/>
        <end position="35"/>
    </location>
</feature>
<dbReference type="OrthoDB" id="202234at2759"/>
<feature type="transmembrane region" description="Helical" evidence="7">
    <location>
        <begin position="47"/>
        <end position="67"/>
    </location>
</feature>
<proteinExistence type="inferred from homology"/>
<evidence type="ECO:0000256" key="2">
    <source>
        <dbReference type="ARBA" id="ARBA00008655"/>
    </source>
</evidence>
<dbReference type="CDD" id="cd07989">
    <property type="entry name" value="LPLAT_AGPAT-like"/>
    <property type="match status" value="1"/>
</dbReference>
<keyword evidence="7" id="KW-0472">Membrane</keyword>
<keyword evidence="7" id="KW-0812">Transmembrane</keyword>
<keyword evidence="7" id="KW-1133">Transmembrane helix</keyword>
<gene>
    <name evidence="9" type="ORF">BpHYR1_039174</name>
</gene>
<dbReference type="EC" id="2.3.1.51" evidence="5"/>
<dbReference type="InterPro" id="IPR002123">
    <property type="entry name" value="Plipid/glycerol_acylTrfase"/>
</dbReference>
<keyword evidence="5" id="KW-0594">Phospholipid biosynthesis</keyword>
<evidence type="ECO:0000256" key="4">
    <source>
        <dbReference type="ARBA" id="ARBA00023315"/>
    </source>
</evidence>
<keyword evidence="4 5" id="KW-0012">Acyltransferase</keyword>
<dbReference type="EMBL" id="REGN01005611">
    <property type="protein sequence ID" value="RNA12802.1"/>
    <property type="molecule type" value="Genomic_DNA"/>
</dbReference>
<dbReference type="STRING" id="10195.A0A3M7QN87"/>